<evidence type="ECO:0000313" key="4">
    <source>
        <dbReference type="WBParaSite" id="ALUE_0002200801-mRNA-1"/>
    </source>
</evidence>
<sequence length="230" mass="25368">MREITLCFISFLVPISALKCWELSEKTHLQDGRQLKRIHQKSCNENNYCVSAYKITHLENSNVLAMGCENEIESTIALPKCKTDGCFRTTYKKLDRLQLEDIEIAVCCCNVDLCYRLPQSSVGEHHNNLALPLSVSGKHQKRPRFDKPALARVARNTASGNDPGAESFLFYNEMSPTLSSPQSGATGSLPHSEGTTSIPVTGTTSAGVSLIHGEVILYLVCFVLSLQFLS</sequence>
<evidence type="ECO:0000313" key="3">
    <source>
        <dbReference type="Proteomes" id="UP000036681"/>
    </source>
</evidence>
<accession>A0A0M3ITD0</accession>
<organism evidence="3 4">
    <name type="scientific">Ascaris lumbricoides</name>
    <name type="common">Giant roundworm</name>
    <dbReference type="NCBI Taxonomy" id="6252"/>
    <lineage>
        <taxon>Eukaryota</taxon>
        <taxon>Metazoa</taxon>
        <taxon>Ecdysozoa</taxon>
        <taxon>Nematoda</taxon>
        <taxon>Chromadorea</taxon>
        <taxon>Rhabditida</taxon>
        <taxon>Spirurina</taxon>
        <taxon>Ascaridomorpha</taxon>
        <taxon>Ascaridoidea</taxon>
        <taxon>Ascarididae</taxon>
        <taxon>Ascaris</taxon>
    </lineage>
</organism>
<reference evidence="4" key="1">
    <citation type="submission" date="2017-02" db="UniProtKB">
        <authorList>
            <consortium name="WormBaseParasite"/>
        </authorList>
    </citation>
    <scope>IDENTIFICATION</scope>
</reference>
<keyword evidence="3" id="KW-1185">Reference proteome</keyword>
<feature type="chain" id="PRO_5005657213" evidence="2">
    <location>
        <begin position="18"/>
        <end position="230"/>
    </location>
</feature>
<proteinExistence type="predicted"/>
<dbReference type="AlphaFoldDB" id="A0A0M3ITD0"/>
<evidence type="ECO:0000256" key="2">
    <source>
        <dbReference type="SAM" id="SignalP"/>
    </source>
</evidence>
<name>A0A0M3ITD0_ASCLU</name>
<dbReference type="Proteomes" id="UP000036681">
    <property type="component" value="Unplaced"/>
</dbReference>
<feature type="region of interest" description="Disordered" evidence="1">
    <location>
        <begin position="179"/>
        <end position="198"/>
    </location>
</feature>
<protein>
    <submittedName>
        <fullName evidence="4">Activin_recp domain-containing protein</fullName>
    </submittedName>
</protein>
<dbReference type="PANTHER" id="PTHR34721:SF3">
    <property type="entry name" value="ACTIVIN_RECP DOMAIN-CONTAINING PROTEIN-RELATED"/>
    <property type="match status" value="1"/>
</dbReference>
<dbReference type="WBParaSite" id="ALUE_0002200801-mRNA-1">
    <property type="protein sequence ID" value="ALUE_0002200801-mRNA-1"/>
    <property type="gene ID" value="ALUE_0002200801"/>
</dbReference>
<keyword evidence="2" id="KW-0732">Signal</keyword>
<feature type="signal peptide" evidence="2">
    <location>
        <begin position="1"/>
        <end position="17"/>
    </location>
</feature>
<dbReference type="PANTHER" id="PTHR34721">
    <property type="entry name" value="PROTEIN CBG09734"/>
    <property type="match status" value="1"/>
</dbReference>
<evidence type="ECO:0000256" key="1">
    <source>
        <dbReference type="SAM" id="MobiDB-lite"/>
    </source>
</evidence>